<keyword evidence="1" id="KW-0472">Membrane</keyword>
<dbReference type="RefSeq" id="WP_130612560.1">
    <property type="nucleotide sequence ID" value="NZ_AP019400.1"/>
</dbReference>
<protein>
    <submittedName>
        <fullName evidence="2">Uncharacterized protein</fullName>
    </submittedName>
</protein>
<proteinExistence type="predicted"/>
<dbReference type="KEGG" id="cohn:KCTCHS21_41390"/>
<evidence type="ECO:0000313" key="2">
    <source>
        <dbReference type="EMBL" id="BBI34740.1"/>
    </source>
</evidence>
<reference evidence="2 3" key="1">
    <citation type="submission" date="2019-01" db="EMBL/GenBank/DDBJ databases">
        <title>Complete genome sequence of Cohnella hallensis HS21 isolated from Korean fir (Abies koreana) rhizospheric soil.</title>
        <authorList>
            <person name="Jiang L."/>
            <person name="Kang S.W."/>
            <person name="Kim S."/>
            <person name="Jung J."/>
            <person name="Kim C.Y."/>
            <person name="Kim D.H."/>
            <person name="Kim S.W."/>
            <person name="Lee J."/>
        </authorList>
    </citation>
    <scope>NUCLEOTIDE SEQUENCE [LARGE SCALE GENOMIC DNA]</scope>
    <source>
        <strain evidence="2 3">HS21</strain>
    </source>
</reference>
<gene>
    <name evidence="2" type="ORF">KCTCHS21_41390</name>
</gene>
<name>A0A3T1D9H6_9BACL</name>
<feature type="transmembrane region" description="Helical" evidence="1">
    <location>
        <begin position="12"/>
        <end position="30"/>
    </location>
</feature>
<keyword evidence="1" id="KW-0812">Transmembrane</keyword>
<dbReference type="OrthoDB" id="2679677at2"/>
<evidence type="ECO:0000313" key="3">
    <source>
        <dbReference type="Proteomes" id="UP000289856"/>
    </source>
</evidence>
<dbReference type="Proteomes" id="UP000289856">
    <property type="component" value="Chromosome"/>
</dbReference>
<keyword evidence="3" id="KW-1185">Reference proteome</keyword>
<dbReference type="AlphaFoldDB" id="A0A3T1D9H6"/>
<keyword evidence="1" id="KW-1133">Transmembrane helix</keyword>
<sequence length="204" mass="22382">MSENKKRSYTIPVLYIIITVLSTFVILSYSKYLLAQQTHTTDQGQRLSEQYNYASLFAKRLHDGAEGLLNAKSESDRLHAVRQLGEAAMASGETVELLIEAAYLTPGQSKKKEEAGKPVVEAMKVIIGENGPMSNIGEHEGPLTGDEIAALTLIRDGVAQMDETLKRFRPILGEAGYRQMITMGEWVAVVNEASQGLQQLAAKL</sequence>
<evidence type="ECO:0000256" key="1">
    <source>
        <dbReference type="SAM" id="Phobius"/>
    </source>
</evidence>
<accession>A0A3T1D9H6</accession>
<dbReference type="EMBL" id="AP019400">
    <property type="protein sequence ID" value="BBI34740.1"/>
    <property type="molecule type" value="Genomic_DNA"/>
</dbReference>
<organism evidence="2 3">
    <name type="scientific">Cohnella abietis</name>
    <dbReference type="NCBI Taxonomy" id="2507935"/>
    <lineage>
        <taxon>Bacteria</taxon>
        <taxon>Bacillati</taxon>
        <taxon>Bacillota</taxon>
        <taxon>Bacilli</taxon>
        <taxon>Bacillales</taxon>
        <taxon>Paenibacillaceae</taxon>
        <taxon>Cohnella</taxon>
    </lineage>
</organism>